<feature type="compositionally biased region" description="Low complexity" evidence="6">
    <location>
        <begin position="369"/>
        <end position="379"/>
    </location>
</feature>
<keyword evidence="8" id="KW-1185">Reference proteome</keyword>
<evidence type="ECO:0008006" key="9">
    <source>
        <dbReference type="Google" id="ProtNLM"/>
    </source>
</evidence>
<evidence type="ECO:0000256" key="3">
    <source>
        <dbReference type="ARBA" id="ARBA00022840"/>
    </source>
</evidence>
<dbReference type="PANTHER" id="PTHR42749">
    <property type="entry name" value="CELL SHAPE-DETERMINING PROTEIN MREB"/>
    <property type="match status" value="1"/>
</dbReference>
<proteinExistence type="inferred from homology"/>
<keyword evidence="5" id="KW-0143">Chaperone</keyword>
<evidence type="ECO:0000256" key="6">
    <source>
        <dbReference type="SAM" id="MobiDB-lite"/>
    </source>
</evidence>
<feature type="compositionally biased region" description="Pro residues" evidence="6">
    <location>
        <begin position="418"/>
        <end position="448"/>
    </location>
</feature>
<sequence>MADYRLGIDFGTSTTVACLRWPDGRTRPMLFDGSPLLPSAVFLTDDNRLLVGRDAQHSARVDPARYEPNPKQRIDEGSVLLGSTEVPVTTLIAEVLRRVRAEASTAAGGAAFEVTIACPAAWGEHRKRTLLDAAMAAGLQAPRLVPEPIAAASYFDAVVRDQNRPAGNLVVYDLGAGTFDVSVVARAAGGFEVRVSDGLADIGGLDIDAAIIGFLGAIADDSESVWARLEQPTTPPEKRARRQLWDDVRTAKEMLSRSSSTVIFVPLLERDLPLGRAQFERLVRPLLERTVVTTKSAIRRAALAESAPLDVFLVGGASRVPLIATLLHRALGVAPTAIEQPELAVAEGCIADLRSPGFAATQPPPAPAPVSGAGLAASPVSGPSGQLPAQPYSPVSPGYGGPPYSPVPAPPAYGPAPTYGPAPPVHTPPVHTPPVHTPPPHNPPPHGGPAPAGYAPHYNPASPQHNPGFGPPPGYPRQPAGPPPNDPRFAPVAPPQHHSGAPPWTALVQVLDLAIGESAGFTVRCYLPADDPDEDPDAAFLTVDGQLLVFDDLPELTTFLRGPHPHDLTDLAEWDVVRRGITPVTAEQYMVEAYELDLIVANVGHGPKEWSPDLFVAARDLAVELGNALDLRPVLAAFGRGSLLDQVDDTMRAYRGRRSGQWWKDRKLHTDEVHTVRDTWRRVVTIVEAAIWPNAVR</sequence>
<dbReference type="Pfam" id="PF00012">
    <property type="entry name" value="HSP70"/>
    <property type="match status" value="1"/>
</dbReference>
<feature type="compositionally biased region" description="Pro residues" evidence="6">
    <location>
        <begin position="469"/>
        <end position="486"/>
    </location>
</feature>
<feature type="region of interest" description="Disordered" evidence="6">
    <location>
        <begin position="418"/>
        <end position="501"/>
    </location>
</feature>
<reference evidence="7" key="1">
    <citation type="submission" date="2021-01" db="EMBL/GenBank/DDBJ databases">
        <title>Whole genome shotgun sequence of Virgisporangium ochraceum NBRC 16418.</title>
        <authorList>
            <person name="Komaki H."/>
            <person name="Tamura T."/>
        </authorList>
    </citation>
    <scope>NUCLEOTIDE SEQUENCE</scope>
    <source>
        <strain evidence="7">NBRC 16418</strain>
    </source>
</reference>
<dbReference type="AlphaFoldDB" id="A0A8J3ZZD9"/>
<accession>A0A8J3ZZD9</accession>
<name>A0A8J3ZZD9_9ACTN</name>
<dbReference type="GO" id="GO:0140662">
    <property type="term" value="F:ATP-dependent protein folding chaperone"/>
    <property type="evidence" value="ECO:0007669"/>
    <property type="project" value="InterPro"/>
</dbReference>
<evidence type="ECO:0000256" key="1">
    <source>
        <dbReference type="ARBA" id="ARBA00007381"/>
    </source>
</evidence>
<evidence type="ECO:0000256" key="4">
    <source>
        <dbReference type="ARBA" id="ARBA00023016"/>
    </source>
</evidence>
<dbReference type="InterPro" id="IPR043129">
    <property type="entry name" value="ATPase_NBD"/>
</dbReference>
<evidence type="ECO:0000313" key="8">
    <source>
        <dbReference type="Proteomes" id="UP000635606"/>
    </source>
</evidence>
<feature type="compositionally biased region" description="Low complexity" evidence="6">
    <location>
        <begin position="449"/>
        <end position="460"/>
    </location>
</feature>
<keyword evidence="4" id="KW-0346">Stress response</keyword>
<dbReference type="InterPro" id="IPR018181">
    <property type="entry name" value="Heat_shock_70_CS"/>
</dbReference>
<evidence type="ECO:0000313" key="7">
    <source>
        <dbReference type="EMBL" id="GIJ70146.1"/>
    </source>
</evidence>
<dbReference type="PROSITE" id="PS01036">
    <property type="entry name" value="HSP70_3"/>
    <property type="match status" value="1"/>
</dbReference>
<evidence type="ECO:0000256" key="2">
    <source>
        <dbReference type="ARBA" id="ARBA00022741"/>
    </source>
</evidence>
<comment type="similarity">
    <text evidence="1">Belongs to the heat shock protein 70 family.</text>
</comment>
<dbReference type="PANTHER" id="PTHR42749:SF1">
    <property type="entry name" value="CELL SHAPE-DETERMINING PROTEIN MREB"/>
    <property type="match status" value="1"/>
</dbReference>
<dbReference type="RefSeq" id="WP_203930055.1">
    <property type="nucleotide sequence ID" value="NZ_BOPH01000073.1"/>
</dbReference>
<dbReference type="Proteomes" id="UP000635606">
    <property type="component" value="Unassembled WGS sequence"/>
</dbReference>
<keyword evidence="2" id="KW-0547">Nucleotide-binding</keyword>
<dbReference type="EMBL" id="BOPH01000073">
    <property type="protein sequence ID" value="GIJ70146.1"/>
    <property type="molecule type" value="Genomic_DNA"/>
</dbReference>
<comment type="caution">
    <text evidence="7">The sequence shown here is derived from an EMBL/GenBank/DDBJ whole genome shotgun (WGS) entry which is preliminary data.</text>
</comment>
<organism evidence="7 8">
    <name type="scientific">Virgisporangium ochraceum</name>
    <dbReference type="NCBI Taxonomy" id="65505"/>
    <lineage>
        <taxon>Bacteria</taxon>
        <taxon>Bacillati</taxon>
        <taxon>Actinomycetota</taxon>
        <taxon>Actinomycetes</taxon>
        <taxon>Micromonosporales</taxon>
        <taxon>Micromonosporaceae</taxon>
        <taxon>Virgisporangium</taxon>
    </lineage>
</organism>
<dbReference type="SUPFAM" id="SSF53067">
    <property type="entry name" value="Actin-like ATPase domain"/>
    <property type="match status" value="2"/>
</dbReference>
<keyword evidence="3" id="KW-0067">ATP-binding</keyword>
<evidence type="ECO:0000256" key="5">
    <source>
        <dbReference type="ARBA" id="ARBA00023186"/>
    </source>
</evidence>
<feature type="region of interest" description="Disordered" evidence="6">
    <location>
        <begin position="360"/>
        <end position="396"/>
    </location>
</feature>
<gene>
    <name evidence="7" type="ORF">Voc01_050630</name>
</gene>
<dbReference type="Gene3D" id="3.90.640.10">
    <property type="entry name" value="Actin, Chain A, domain 4"/>
    <property type="match status" value="1"/>
</dbReference>
<dbReference type="InterPro" id="IPR013126">
    <property type="entry name" value="Hsp_70_fam"/>
</dbReference>
<dbReference type="Gene3D" id="3.30.420.40">
    <property type="match status" value="2"/>
</dbReference>
<dbReference type="GO" id="GO:0005524">
    <property type="term" value="F:ATP binding"/>
    <property type="evidence" value="ECO:0007669"/>
    <property type="project" value="UniProtKB-KW"/>
</dbReference>
<protein>
    <recommendedName>
        <fullName evidence="9">Heat shock protein 70</fullName>
    </recommendedName>
</protein>
<dbReference type="PRINTS" id="PR01217">
    <property type="entry name" value="PRICHEXTENSN"/>
</dbReference>